<dbReference type="InterPro" id="IPR039515">
    <property type="entry name" value="NOT4_mRING-HC-C4C4"/>
</dbReference>
<feature type="compositionally biased region" description="Basic and acidic residues" evidence="13">
    <location>
        <begin position="1024"/>
        <end position="1045"/>
    </location>
</feature>
<feature type="compositionally biased region" description="Low complexity" evidence="13">
    <location>
        <begin position="532"/>
        <end position="553"/>
    </location>
</feature>
<gene>
    <name evidence="17" type="primary">NOT4</name>
    <name evidence="17" type="ORF">TWF730_005242</name>
</gene>
<name>A0AAV9VHR8_9PEZI</name>
<feature type="compositionally biased region" description="Low complexity" evidence="13">
    <location>
        <begin position="594"/>
        <end position="610"/>
    </location>
</feature>
<feature type="domain" description="RING-type" evidence="14">
    <location>
        <begin position="18"/>
        <end position="61"/>
    </location>
</feature>
<keyword evidence="6 11" id="KW-0694">RNA-binding</keyword>
<feature type="compositionally biased region" description="Basic and acidic residues" evidence="13">
    <location>
        <begin position="1108"/>
        <end position="1117"/>
    </location>
</feature>
<feature type="zinc finger region" description="C3H1-type" evidence="12">
    <location>
        <begin position="206"/>
        <end position="233"/>
    </location>
</feature>
<evidence type="ECO:0000256" key="4">
    <source>
        <dbReference type="ARBA" id="ARBA00022771"/>
    </source>
</evidence>
<dbReference type="GO" id="GO:0010557">
    <property type="term" value="P:positive regulation of macromolecule biosynthetic process"/>
    <property type="evidence" value="ECO:0007669"/>
    <property type="project" value="UniProtKB-ARBA"/>
</dbReference>
<evidence type="ECO:0000256" key="5">
    <source>
        <dbReference type="ARBA" id="ARBA00022833"/>
    </source>
</evidence>
<feature type="compositionally biased region" description="Low complexity" evidence="13">
    <location>
        <begin position="1384"/>
        <end position="1399"/>
    </location>
</feature>
<feature type="compositionally biased region" description="Pro residues" evidence="13">
    <location>
        <begin position="427"/>
        <end position="445"/>
    </location>
</feature>
<feature type="compositionally biased region" description="Low complexity" evidence="13">
    <location>
        <begin position="1118"/>
        <end position="1128"/>
    </location>
</feature>
<dbReference type="SMART" id="SM00361">
    <property type="entry name" value="RRM_1"/>
    <property type="match status" value="1"/>
</dbReference>
<evidence type="ECO:0000256" key="1">
    <source>
        <dbReference type="ARBA" id="ARBA00004123"/>
    </source>
</evidence>
<feature type="compositionally biased region" description="Low complexity" evidence="13">
    <location>
        <begin position="278"/>
        <end position="290"/>
    </location>
</feature>
<evidence type="ECO:0000256" key="11">
    <source>
        <dbReference type="PROSITE-ProRule" id="PRU00176"/>
    </source>
</evidence>
<comment type="subcellular location">
    <subcellularLocation>
        <location evidence="1">Nucleus</location>
    </subcellularLocation>
</comment>
<dbReference type="Pfam" id="PF14570">
    <property type="entry name" value="zf-RING_4"/>
    <property type="match status" value="1"/>
</dbReference>
<keyword evidence="2" id="KW-0678">Repressor</keyword>
<dbReference type="GO" id="GO:0008270">
    <property type="term" value="F:zinc ion binding"/>
    <property type="evidence" value="ECO:0007669"/>
    <property type="project" value="UniProtKB-KW"/>
</dbReference>
<keyword evidence="10" id="KW-0539">Nucleus</keyword>
<dbReference type="InterPro" id="IPR000504">
    <property type="entry name" value="RRM_dom"/>
</dbReference>
<protein>
    <submittedName>
        <fullName evidence="17">Transcriptional repressor general negative regulator of transcription subunit 4</fullName>
    </submittedName>
</protein>
<evidence type="ECO:0000256" key="8">
    <source>
        <dbReference type="ARBA" id="ARBA00023054"/>
    </source>
</evidence>
<feature type="compositionally biased region" description="Low complexity" evidence="13">
    <location>
        <begin position="317"/>
        <end position="335"/>
    </location>
</feature>
<evidence type="ECO:0000256" key="3">
    <source>
        <dbReference type="ARBA" id="ARBA00022723"/>
    </source>
</evidence>
<sequence length="1487" mass="159653">MAPTVQQDTFIDDSDDCCPLCVEEFDLSDKHFKPCPCGYQICQFCYNNIRKNLNGLCPACRREYTDATMEFKQVSQEEYRAEQQKQSRKKQEQKQKELQKRELEQTTRKHLSGLRVVQKNLVYVTGLNPRIKEEDLLQTLRGDQFFGQYGRIHKIVVNKRTADKAPTERSAGMGVYVTFTRKEDAEKCIAAVDGSQNGERILRATYGTTKYCSAYLRNEHCPNKNCMFLHEQGEEVDSFTRQDLSSFNAQSSQRAGPSSQSSQSTQSSAPPPQPHPPIAAAAPPAQSTPTLPVRVPTYQNHPSIKPSRSPAIQDHGSPPSESSALPSSASWAARSTGTPVNNQSSNASEEKPTKGTILRTHPPEKRQTPEPRRVAKESVKERPASRVSAVGTTSLDGGAESSDTAARSTKNKAETTESKPPQSRAASPPPNPPAPSTVPPTPPANPVEIMLSDCVRRITASSFRFCFDKSMLSEEDYEEIQQMPPLIDKYGGAKRRERLVKEREREIEEERIRSQAQIQQVQHVSPLPMHQQIPVPQQQQQQPLPPISQQVQSRQATNQMFNVQTPQSQIQGPRTQTPGSALSQQHQNILSASQGLMQQTQLSQTLPQHHTQQHTRSSSRYNFDGIKAPPQQINHQQLLQQQQHLPGQGLLSNQIYGLNSSNANVQGPPPGLKSAQTPPNLMLYGQPVFGLGGAGMGSSNQQIGHMPGHAKSESQDLMQMMRSGAGKLEPVDEIIPSAEEFETIDRLVEDNTEFVPATPPPLPVTSISSAPPPVRPQDVPVLPATPLLNYATVGRTKSPLPKAVTPVTPKVQPAVAEPKSKKKKDEKPQAQPTMAAVAKAPPPPPTPSKTAQKEPTGKKAKPPTLPPLAAVVAAATAEHSPTSARSPAAASPKVLKLAAINQSSDAGPPSATSSVPPTPQLSTAAPVQTSRARTMRIVSSTSIENKAKGEGKDKDTKLHDAPPIANTTTRQGTRPATPASELISDTASTTSSKRGSISSPMVRSDSISSSTLAIAGKAKSKSALKKERQALAKKEEKEREREKDNAPIPSPTVEDHAPVVARARKKEKKSKAAAAGKTVKTTALPTSPGVATPTSMSPAAAVAVAAAESEHRDDRSSRAGSVSVAAPSEVHHEQTGIETSNNEAGNEPNKPDLSSTINANDIITALNESQEIDFMDLELLKPVVGLQHRFEISAAEIAEFGKRLSMVVAASAGDVGDHQISVEITTNPAVIASAASNPQSNSNTSATTRLIVTPGGVMLKGLSAEQEAKFIKLEERASKTPTPFKSSDLTKATFPVAKKELATTLAETLASKAAGLADLSLEDTLAYLNQLNQFLEFSPETAAAAAAAASQFAQAHTQFSAGRFQPAPIQQSPIPPKATLNPVTPSAKKPGKTPPATAAGPPPAPINPASVASAAVAAAAGSLEQMLMVGFQSAFNSKPLTESSMTTEEAEKMLVMSRKETEVYEKKLNNLVKRNKRLIFGALGLQV</sequence>
<evidence type="ECO:0000256" key="7">
    <source>
        <dbReference type="ARBA" id="ARBA00023015"/>
    </source>
</evidence>
<dbReference type="Gene3D" id="3.30.70.330">
    <property type="match status" value="1"/>
</dbReference>
<keyword evidence="18" id="KW-1185">Reference proteome</keyword>
<dbReference type="GO" id="GO:0000956">
    <property type="term" value="P:nuclear-transcribed mRNA catabolic process"/>
    <property type="evidence" value="ECO:0007669"/>
    <property type="project" value="UniProtKB-ARBA"/>
</dbReference>
<dbReference type="InterPro" id="IPR039780">
    <property type="entry name" value="Mot2"/>
</dbReference>
<keyword evidence="3 12" id="KW-0479">Metal-binding</keyword>
<dbReference type="GO" id="GO:0003723">
    <property type="term" value="F:RNA binding"/>
    <property type="evidence" value="ECO:0007669"/>
    <property type="project" value="UniProtKB-UniRule"/>
</dbReference>
<evidence type="ECO:0000259" key="14">
    <source>
        <dbReference type="PROSITE" id="PS50089"/>
    </source>
</evidence>
<dbReference type="InterPro" id="IPR000571">
    <property type="entry name" value="Znf_CCCH"/>
</dbReference>
<feature type="compositionally biased region" description="Low complexity" evidence="13">
    <location>
        <begin position="867"/>
        <end position="892"/>
    </location>
</feature>
<dbReference type="InterPro" id="IPR012677">
    <property type="entry name" value="Nucleotide-bd_a/b_plait_sf"/>
</dbReference>
<dbReference type="FunFam" id="3.30.40.10:FF:000006">
    <property type="entry name" value="CCR4-NOT transcription complex subunit 4"/>
    <property type="match status" value="1"/>
</dbReference>
<dbReference type="InterPro" id="IPR001841">
    <property type="entry name" value="Znf_RING"/>
</dbReference>
<feature type="region of interest" description="Disordered" evidence="13">
    <location>
        <begin position="1366"/>
        <end position="1404"/>
    </location>
</feature>
<keyword evidence="8" id="KW-0175">Coiled coil</keyword>
<dbReference type="InterPro" id="IPR035979">
    <property type="entry name" value="RBD_domain_sf"/>
</dbReference>
<keyword evidence="9" id="KW-0804">Transcription</keyword>
<dbReference type="EMBL" id="JAVHNS010000002">
    <property type="protein sequence ID" value="KAK6361522.1"/>
    <property type="molecule type" value="Genomic_DNA"/>
</dbReference>
<accession>A0AAV9VHR8</accession>
<dbReference type="SUPFAM" id="SSF57850">
    <property type="entry name" value="RING/U-box"/>
    <property type="match status" value="1"/>
</dbReference>
<evidence type="ECO:0000313" key="18">
    <source>
        <dbReference type="Proteomes" id="UP001373714"/>
    </source>
</evidence>
<proteinExistence type="predicted"/>
<keyword evidence="5 12" id="KW-0862">Zinc</keyword>
<dbReference type="PANTHER" id="PTHR12603:SF0">
    <property type="entry name" value="CCR4-NOT TRANSCRIPTION COMPLEX SUBUNIT 4"/>
    <property type="match status" value="1"/>
</dbReference>
<dbReference type="PROSITE" id="PS50102">
    <property type="entry name" value="RRM"/>
    <property type="match status" value="1"/>
</dbReference>
<feature type="compositionally biased region" description="Basic and acidic residues" evidence="13">
    <location>
        <begin position="945"/>
        <end position="960"/>
    </location>
</feature>
<dbReference type="InterPro" id="IPR003954">
    <property type="entry name" value="RRM_euk-type"/>
</dbReference>
<feature type="region of interest" description="Disordered" evidence="13">
    <location>
        <begin position="532"/>
        <end position="627"/>
    </location>
</feature>
<dbReference type="InterPro" id="IPR034261">
    <property type="entry name" value="CNOT4_RRM"/>
</dbReference>
<comment type="caution">
    <text evidence="17">The sequence shown here is derived from an EMBL/GenBank/DDBJ whole genome shotgun (WGS) entry which is preliminary data.</text>
</comment>
<evidence type="ECO:0000256" key="10">
    <source>
        <dbReference type="ARBA" id="ARBA00023242"/>
    </source>
</evidence>
<keyword evidence="7" id="KW-0805">Transcription regulation</keyword>
<dbReference type="PANTHER" id="PTHR12603">
    <property type="entry name" value="CCR4-NOT TRANSCRIPTION COMPLEX RELATED"/>
    <property type="match status" value="1"/>
</dbReference>
<dbReference type="CDD" id="cd12438">
    <property type="entry name" value="RRM_CNOT4"/>
    <property type="match status" value="1"/>
</dbReference>
<dbReference type="PROSITE" id="PS50103">
    <property type="entry name" value="ZF_C3H1"/>
    <property type="match status" value="1"/>
</dbReference>
<feature type="compositionally biased region" description="Polar residues" evidence="13">
    <location>
        <begin position="920"/>
        <end position="944"/>
    </location>
</feature>
<feature type="region of interest" description="Disordered" evidence="13">
    <location>
        <begin position="247"/>
        <end position="445"/>
    </location>
</feature>
<dbReference type="GO" id="GO:0016567">
    <property type="term" value="P:protein ubiquitination"/>
    <property type="evidence" value="ECO:0007669"/>
    <property type="project" value="TreeGrafter"/>
</dbReference>
<evidence type="ECO:0000313" key="17">
    <source>
        <dbReference type="EMBL" id="KAK6361522.1"/>
    </source>
</evidence>
<feature type="compositionally biased region" description="Polar residues" evidence="13">
    <location>
        <begin position="336"/>
        <end position="347"/>
    </location>
</feature>
<feature type="compositionally biased region" description="Polar residues" evidence="13">
    <location>
        <begin position="390"/>
        <end position="408"/>
    </location>
</feature>
<feature type="compositionally biased region" description="Basic and acidic residues" evidence="13">
    <location>
        <begin position="361"/>
        <end position="384"/>
    </location>
</feature>
<dbReference type="Proteomes" id="UP001373714">
    <property type="component" value="Unassembled WGS sequence"/>
</dbReference>
<reference evidence="17 18" key="1">
    <citation type="submission" date="2019-10" db="EMBL/GenBank/DDBJ databases">
        <authorList>
            <person name="Palmer J.M."/>
        </authorList>
    </citation>
    <scope>NUCLEOTIDE SEQUENCE [LARGE SCALE GENOMIC DNA]</scope>
    <source>
        <strain evidence="17 18">TWF730</strain>
    </source>
</reference>
<feature type="compositionally biased region" description="Polar residues" evidence="13">
    <location>
        <begin position="965"/>
        <end position="974"/>
    </location>
</feature>
<evidence type="ECO:0000256" key="13">
    <source>
        <dbReference type="SAM" id="MobiDB-lite"/>
    </source>
</evidence>
<feature type="domain" description="C3H1-type" evidence="16">
    <location>
        <begin position="206"/>
        <end position="233"/>
    </location>
</feature>
<feature type="region of interest" description="Disordered" evidence="13">
    <location>
        <begin position="80"/>
        <end position="104"/>
    </location>
</feature>
<dbReference type="InterPro" id="IPR013083">
    <property type="entry name" value="Znf_RING/FYVE/PHD"/>
</dbReference>
<dbReference type="GO" id="GO:0051254">
    <property type="term" value="P:positive regulation of RNA metabolic process"/>
    <property type="evidence" value="ECO:0007669"/>
    <property type="project" value="UniProtKB-ARBA"/>
</dbReference>
<feature type="compositionally biased region" description="Polar residues" evidence="13">
    <location>
        <begin position="554"/>
        <end position="593"/>
    </location>
</feature>
<evidence type="ECO:0000256" key="9">
    <source>
        <dbReference type="ARBA" id="ARBA00023163"/>
    </source>
</evidence>
<dbReference type="GO" id="GO:0005634">
    <property type="term" value="C:nucleus"/>
    <property type="evidence" value="ECO:0007669"/>
    <property type="project" value="UniProtKB-SubCell"/>
</dbReference>
<evidence type="ECO:0000259" key="16">
    <source>
        <dbReference type="PROSITE" id="PS50103"/>
    </source>
</evidence>
<feature type="compositionally biased region" description="Low complexity" evidence="13">
    <location>
        <begin position="988"/>
        <end position="999"/>
    </location>
</feature>
<organism evidence="17 18">
    <name type="scientific">Orbilia blumenaviensis</name>
    <dbReference type="NCBI Taxonomy" id="1796055"/>
    <lineage>
        <taxon>Eukaryota</taxon>
        <taxon>Fungi</taxon>
        <taxon>Dikarya</taxon>
        <taxon>Ascomycota</taxon>
        <taxon>Pezizomycotina</taxon>
        <taxon>Orbiliomycetes</taxon>
        <taxon>Orbiliales</taxon>
        <taxon>Orbiliaceae</taxon>
        <taxon>Orbilia</taxon>
    </lineage>
</organism>
<feature type="compositionally biased region" description="Low complexity" evidence="13">
    <location>
        <begin position="1072"/>
        <end position="1083"/>
    </location>
</feature>
<keyword evidence="4 12" id="KW-0863">Zinc-finger</keyword>
<dbReference type="Gene3D" id="3.30.40.10">
    <property type="entry name" value="Zinc/RING finger domain, C3HC4 (zinc finger)"/>
    <property type="match status" value="1"/>
</dbReference>
<feature type="compositionally biased region" description="Basic residues" evidence="13">
    <location>
        <begin position="1062"/>
        <end position="1071"/>
    </location>
</feature>
<feature type="region of interest" description="Disordered" evidence="13">
    <location>
        <begin position="797"/>
        <end position="1154"/>
    </location>
</feature>
<dbReference type="PROSITE" id="PS50089">
    <property type="entry name" value="ZF_RING_2"/>
    <property type="match status" value="1"/>
</dbReference>
<evidence type="ECO:0000256" key="6">
    <source>
        <dbReference type="ARBA" id="ARBA00022884"/>
    </source>
</evidence>
<evidence type="ECO:0000256" key="2">
    <source>
        <dbReference type="ARBA" id="ARBA00022491"/>
    </source>
</evidence>
<dbReference type="FunFam" id="3.30.70.330:FF:000257">
    <property type="entry name" value="CCR4-NOT core complex subunit Not4"/>
    <property type="match status" value="1"/>
</dbReference>
<dbReference type="CDD" id="cd16618">
    <property type="entry name" value="mRING-HC-C4C4_CNOT4"/>
    <property type="match status" value="1"/>
</dbReference>
<evidence type="ECO:0000256" key="12">
    <source>
        <dbReference type="PROSITE-ProRule" id="PRU00723"/>
    </source>
</evidence>
<feature type="region of interest" description="Disordered" evidence="13">
    <location>
        <begin position="755"/>
        <end position="775"/>
    </location>
</feature>
<dbReference type="Pfam" id="PF00076">
    <property type="entry name" value="RRM_1"/>
    <property type="match status" value="1"/>
</dbReference>
<evidence type="ECO:0000259" key="15">
    <source>
        <dbReference type="PROSITE" id="PS50102"/>
    </source>
</evidence>
<dbReference type="SUPFAM" id="SSF54928">
    <property type="entry name" value="RNA-binding domain, RBD"/>
    <property type="match status" value="1"/>
</dbReference>
<dbReference type="GO" id="GO:0061630">
    <property type="term" value="F:ubiquitin protein ligase activity"/>
    <property type="evidence" value="ECO:0007669"/>
    <property type="project" value="UniProtKB-ARBA"/>
</dbReference>
<feature type="domain" description="RRM" evidence="15">
    <location>
        <begin position="120"/>
        <end position="209"/>
    </location>
</feature>
<dbReference type="GO" id="GO:0030015">
    <property type="term" value="C:CCR4-NOT core complex"/>
    <property type="evidence" value="ECO:0007669"/>
    <property type="project" value="UniProtKB-ARBA"/>
</dbReference>
<feature type="compositionally biased region" description="Low complexity" evidence="13">
    <location>
        <begin position="249"/>
        <end position="268"/>
    </location>
</feature>